<dbReference type="Gene3D" id="3.10.20.560">
    <property type="entry name" value="Phenol hydroxylase"/>
    <property type="match status" value="1"/>
</dbReference>
<keyword evidence="1" id="KW-0503">Monooxygenase</keyword>
<sequence length="120" mass="13191">MAVNCIQGDYPSINMDSVDRFHGNQLVYVGWDNHTSISTANAYPLPPDMPFGALTEAVLPSVLAPHPDFALIDWGKVQWLLDGQTFTPDMSKSLRENGVGHKSLIRFKTPELTGYKGTGN</sequence>
<protein>
    <submittedName>
        <fullName evidence="1">Phenol 2-monooxygenase P4 subunit</fullName>
    </submittedName>
</protein>
<dbReference type="InterPro" id="IPR043010">
    <property type="entry name" value="Phenol_hydroxylase_sf"/>
</dbReference>
<reference evidence="2" key="1">
    <citation type="submission" date="2017-02" db="EMBL/GenBank/DDBJ databases">
        <authorList>
            <person name="Varghese N."/>
            <person name="Submissions S."/>
        </authorList>
    </citation>
    <scope>NUCLEOTIDE SEQUENCE [LARGE SCALE GENOMIC DNA]</scope>
    <source>
        <strain evidence="2">ATCC 49788</strain>
    </source>
</reference>
<evidence type="ECO:0000313" key="1">
    <source>
        <dbReference type="EMBL" id="SKA75353.1"/>
    </source>
</evidence>
<dbReference type="GO" id="GO:0018662">
    <property type="term" value="F:phenol 2-monooxygenase activity"/>
    <property type="evidence" value="ECO:0007669"/>
    <property type="project" value="InterPro"/>
</dbReference>
<dbReference type="Proteomes" id="UP000190460">
    <property type="component" value="Unassembled WGS sequence"/>
</dbReference>
<proteinExistence type="predicted"/>
<dbReference type="STRING" id="92487.SAMN02745130_01513"/>
<organism evidence="1 2">
    <name type="scientific">Thiothrix eikelboomii</name>
    <dbReference type="NCBI Taxonomy" id="92487"/>
    <lineage>
        <taxon>Bacteria</taxon>
        <taxon>Pseudomonadati</taxon>
        <taxon>Pseudomonadota</taxon>
        <taxon>Gammaproteobacteria</taxon>
        <taxon>Thiotrichales</taxon>
        <taxon>Thiotrichaceae</taxon>
        <taxon>Thiothrix</taxon>
    </lineage>
</organism>
<dbReference type="AlphaFoldDB" id="A0A1T4WDI8"/>
<name>A0A1T4WDI8_9GAMM</name>
<dbReference type="RefSeq" id="WP_078921985.1">
    <property type="nucleotide sequence ID" value="NZ_FUYB01000005.1"/>
</dbReference>
<accession>A0A1T4WDI8</accession>
<dbReference type="Pfam" id="PF04663">
    <property type="entry name" value="Phenol_monoox"/>
    <property type="match status" value="1"/>
</dbReference>
<gene>
    <name evidence="1" type="ORF">SAMN02745130_01513</name>
</gene>
<keyword evidence="2" id="KW-1185">Reference proteome</keyword>
<keyword evidence="1" id="KW-0560">Oxidoreductase</keyword>
<evidence type="ECO:0000313" key="2">
    <source>
        <dbReference type="Proteomes" id="UP000190460"/>
    </source>
</evidence>
<dbReference type="EMBL" id="FUYB01000005">
    <property type="protein sequence ID" value="SKA75353.1"/>
    <property type="molecule type" value="Genomic_DNA"/>
</dbReference>
<dbReference type="InterPro" id="IPR006756">
    <property type="entry name" value="Phenol_hydroxylase"/>
</dbReference>
<dbReference type="OrthoDB" id="5343663at2"/>